<dbReference type="Proteomes" id="UP000253845">
    <property type="component" value="Unassembled WGS sequence"/>
</dbReference>
<dbReference type="EMBL" id="KZ851900">
    <property type="protein sequence ID" value="RDH25361.1"/>
    <property type="molecule type" value="Genomic_DNA"/>
</dbReference>
<evidence type="ECO:0000313" key="1">
    <source>
        <dbReference type="EMBL" id="RDH25361.1"/>
    </source>
</evidence>
<evidence type="ECO:0000313" key="2">
    <source>
        <dbReference type="Proteomes" id="UP000253845"/>
    </source>
</evidence>
<sequence>MQTCPFALSVRARSHTLSLSHTLSHTSLSCLVCPATSHVLLAFLETHLWSSHEGWSITNFSAFQTFEDRHSRHSRLSPFSLLFSSSFHRGRSSPNASL</sequence>
<dbReference type="VEuPathDB" id="FungiDB:M747DRAFT_56450"/>
<accession>A0A370CDY7</accession>
<dbReference type="AlphaFoldDB" id="A0A370CDY7"/>
<protein>
    <submittedName>
        <fullName evidence="1">Uncharacterized protein</fullName>
    </submittedName>
</protein>
<name>A0A370CDY7_ASPNG</name>
<organism evidence="1 2">
    <name type="scientific">Aspergillus niger ATCC 13496</name>
    <dbReference type="NCBI Taxonomy" id="1353008"/>
    <lineage>
        <taxon>Eukaryota</taxon>
        <taxon>Fungi</taxon>
        <taxon>Dikarya</taxon>
        <taxon>Ascomycota</taxon>
        <taxon>Pezizomycotina</taxon>
        <taxon>Eurotiomycetes</taxon>
        <taxon>Eurotiomycetidae</taxon>
        <taxon>Eurotiales</taxon>
        <taxon>Aspergillaceae</taxon>
        <taxon>Aspergillus</taxon>
        <taxon>Aspergillus subgen. Circumdati</taxon>
    </lineage>
</organism>
<reference evidence="1 2" key="1">
    <citation type="submission" date="2018-07" db="EMBL/GenBank/DDBJ databases">
        <title>Section-level genome sequencing of Aspergillus section Nigri to investigate inter- and intra-species variation.</title>
        <authorList>
            <consortium name="DOE Joint Genome Institute"/>
            <person name="Vesth T.C."/>
            <person name="Nybo J.L."/>
            <person name="Theobald S."/>
            <person name="Frisvad J.C."/>
            <person name="Larsen T.O."/>
            <person name="Nielsen K.F."/>
            <person name="Hoof J.B."/>
            <person name="Brandl J."/>
            <person name="Salamov A."/>
            <person name="Riley R."/>
            <person name="Gladden J.M."/>
            <person name="Phatale P."/>
            <person name="Nielsen M.T."/>
            <person name="Lyhne E.K."/>
            <person name="Kogle M.E."/>
            <person name="Strasser K."/>
            <person name="McDonnell E."/>
            <person name="Barry K."/>
            <person name="Clum A."/>
            <person name="Chen C."/>
            <person name="Nolan M."/>
            <person name="Sandor L."/>
            <person name="Kuo A."/>
            <person name="Lipzen A."/>
            <person name="Hainaut M."/>
            <person name="Drula E."/>
            <person name="Tsang A."/>
            <person name="Magnuson J.K."/>
            <person name="Henrissat B."/>
            <person name="Wiebenga A."/>
            <person name="Simmons B.A."/>
            <person name="Makela M.R."/>
            <person name="De vries R.P."/>
            <person name="Grigoriev I.V."/>
            <person name="Mortensen U.H."/>
            <person name="Baker S.E."/>
            <person name="Andersen M.R."/>
        </authorList>
    </citation>
    <scope>NUCLEOTIDE SEQUENCE [LARGE SCALE GENOMIC DNA]</scope>
    <source>
        <strain evidence="1 2">ATCC 13496</strain>
    </source>
</reference>
<proteinExistence type="predicted"/>
<gene>
    <name evidence="1" type="ORF">M747DRAFT_56450</name>
</gene>